<name>A0A9N9Q928_9HELO</name>
<dbReference type="PANTHER" id="PTHR40619:SF3">
    <property type="entry name" value="FUNGAL STAND N-TERMINAL GOODBYE DOMAIN-CONTAINING PROTEIN"/>
    <property type="match status" value="1"/>
</dbReference>
<evidence type="ECO:0000313" key="5">
    <source>
        <dbReference type="EMBL" id="CAG8978526.1"/>
    </source>
</evidence>
<dbReference type="Proteomes" id="UP000701801">
    <property type="component" value="Unassembled WGS sequence"/>
</dbReference>
<dbReference type="Pfam" id="PF24809">
    <property type="entry name" value="DUF7708"/>
    <property type="match status" value="1"/>
</dbReference>
<dbReference type="PANTHER" id="PTHR40619">
    <property type="entry name" value="FUNGAL STAND N-TERMINAL GOODBYE DOMAIN-CONTAINING PROTEIN"/>
    <property type="match status" value="1"/>
</dbReference>
<dbReference type="AlphaFoldDB" id="A0A9N9Q928"/>
<dbReference type="EMBL" id="CAJVRM010000263">
    <property type="protein sequence ID" value="CAG8978526.1"/>
    <property type="molecule type" value="Genomic_DNA"/>
</dbReference>
<dbReference type="InterPro" id="IPR056884">
    <property type="entry name" value="NPHP3-like_N"/>
</dbReference>
<accession>A0A9N9Q928</accession>
<keyword evidence="1" id="KW-0677">Repeat</keyword>
<evidence type="ECO:0000256" key="2">
    <source>
        <dbReference type="SAM" id="MobiDB-lite"/>
    </source>
</evidence>
<feature type="region of interest" description="Disordered" evidence="2">
    <location>
        <begin position="496"/>
        <end position="536"/>
    </location>
</feature>
<protein>
    <submittedName>
        <fullName evidence="5">Uncharacterized protein</fullName>
    </submittedName>
</protein>
<evidence type="ECO:0000256" key="1">
    <source>
        <dbReference type="ARBA" id="ARBA00022737"/>
    </source>
</evidence>
<keyword evidence="6" id="KW-1185">Reference proteome</keyword>
<feature type="domain" description="Nephrocystin 3-like N-terminal" evidence="4">
    <location>
        <begin position="287"/>
        <end position="455"/>
    </location>
</feature>
<sequence length="536" mass="60129">MKAAESDYMQKHGAPMKGIVAFFDNLGSNGDTFQAWLSLLPDSEYSSVVCGAFKLVITSCVRMKNIRVLILSSLGKIPAALETARQYLEMENLYKSLELHIEFSRLYKSILVAFRHMLEWLSENSFKKGAQVFCKQGEYKKILEEKIEIIYERVRDVRQQAKICSQYMIGSIHRNLSKQTVHLQGVKVTIEGMKFDVGKMGEELSKGQARIEDRLNAFFVMFQDQMRDLNSMGTKKLGNEDNVGILTTRKLLKSLGGKSKLVQADISKAISHGQAASRTFQQKARSLMQNSRLKTWLTSPESSTLLVNGNGIREKISSLSLTCGMLAKSPESFEGSISLSYFCGMHSGVEEIEGVQNMLAQLTHQLLSSFAHFDLNFVKVRHTPSDIKSQNLDVLCHIFSGLVHQLPEDRITFCMIDGITFYEYGKYNPAYREVISMLVDLTENCSTVFKLLITSSTKSISIENLIDKKDILNLKAGGNYSDRGLSIRKALEGNSRSMENLSTERLAKKKQRDTWTESSSGGEQSDTSSSDSSTDE</sequence>
<proteinExistence type="predicted"/>
<feature type="compositionally biased region" description="Low complexity" evidence="2">
    <location>
        <begin position="516"/>
        <end position="536"/>
    </location>
</feature>
<gene>
    <name evidence="5" type="ORF">HYALB_00010070</name>
</gene>
<organism evidence="5 6">
    <name type="scientific">Hymenoscyphus albidus</name>
    <dbReference type="NCBI Taxonomy" id="595503"/>
    <lineage>
        <taxon>Eukaryota</taxon>
        <taxon>Fungi</taxon>
        <taxon>Dikarya</taxon>
        <taxon>Ascomycota</taxon>
        <taxon>Pezizomycotina</taxon>
        <taxon>Leotiomycetes</taxon>
        <taxon>Helotiales</taxon>
        <taxon>Helotiaceae</taxon>
        <taxon>Hymenoscyphus</taxon>
    </lineage>
</organism>
<dbReference type="OrthoDB" id="5419927at2759"/>
<dbReference type="Pfam" id="PF24883">
    <property type="entry name" value="NPHP3_N"/>
    <property type="match status" value="1"/>
</dbReference>
<reference evidence="5" key="1">
    <citation type="submission" date="2021-07" db="EMBL/GenBank/DDBJ databases">
        <authorList>
            <person name="Durling M."/>
        </authorList>
    </citation>
    <scope>NUCLEOTIDE SEQUENCE</scope>
</reference>
<comment type="caution">
    <text evidence="5">The sequence shown here is derived from an EMBL/GenBank/DDBJ whole genome shotgun (WGS) entry which is preliminary data.</text>
</comment>
<dbReference type="InterPro" id="IPR056125">
    <property type="entry name" value="DUF7708"/>
</dbReference>
<feature type="domain" description="DUF7708" evidence="3">
    <location>
        <begin position="43"/>
        <end position="166"/>
    </location>
</feature>
<evidence type="ECO:0000259" key="4">
    <source>
        <dbReference type="Pfam" id="PF24883"/>
    </source>
</evidence>
<evidence type="ECO:0000313" key="6">
    <source>
        <dbReference type="Proteomes" id="UP000701801"/>
    </source>
</evidence>
<evidence type="ECO:0000259" key="3">
    <source>
        <dbReference type="Pfam" id="PF24809"/>
    </source>
</evidence>